<feature type="compositionally biased region" description="Polar residues" evidence="1">
    <location>
        <begin position="144"/>
        <end position="154"/>
    </location>
</feature>
<feature type="compositionally biased region" description="Basic and acidic residues" evidence="1">
    <location>
        <begin position="54"/>
        <end position="67"/>
    </location>
</feature>
<evidence type="ECO:0000256" key="1">
    <source>
        <dbReference type="SAM" id="MobiDB-lite"/>
    </source>
</evidence>
<comment type="caution">
    <text evidence="2">The sequence shown here is derived from an EMBL/GenBank/DDBJ whole genome shotgun (WGS) entry which is preliminary data.</text>
</comment>
<reference evidence="2 3" key="1">
    <citation type="journal article" date="2024" name="Commun. Biol.">
        <title>Comparative genomic analysis of thermophilic fungi reveals convergent evolutionary adaptations and gene losses.</title>
        <authorList>
            <person name="Steindorff A.S."/>
            <person name="Aguilar-Pontes M.V."/>
            <person name="Robinson A.J."/>
            <person name="Andreopoulos B."/>
            <person name="LaButti K."/>
            <person name="Kuo A."/>
            <person name="Mondo S."/>
            <person name="Riley R."/>
            <person name="Otillar R."/>
            <person name="Haridas S."/>
            <person name="Lipzen A."/>
            <person name="Grimwood J."/>
            <person name="Schmutz J."/>
            <person name="Clum A."/>
            <person name="Reid I.D."/>
            <person name="Moisan M.C."/>
            <person name="Butler G."/>
            <person name="Nguyen T.T.M."/>
            <person name="Dewar K."/>
            <person name="Conant G."/>
            <person name="Drula E."/>
            <person name="Henrissat B."/>
            <person name="Hansel C."/>
            <person name="Singer S."/>
            <person name="Hutchinson M.I."/>
            <person name="de Vries R.P."/>
            <person name="Natvig D.O."/>
            <person name="Powell A.J."/>
            <person name="Tsang A."/>
            <person name="Grigoriev I.V."/>
        </authorList>
    </citation>
    <scope>NUCLEOTIDE SEQUENCE [LARGE SCALE GENOMIC DNA]</scope>
    <source>
        <strain evidence="2 3">ATCC 24622</strain>
    </source>
</reference>
<protein>
    <submittedName>
        <fullName evidence="2">Uncharacterized protein</fullName>
    </submittedName>
</protein>
<dbReference type="EMBL" id="JAZHXJ010001579">
    <property type="protein sequence ID" value="KAL1844631.1"/>
    <property type="molecule type" value="Genomic_DNA"/>
</dbReference>
<keyword evidence="3" id="KW-1185">Reference proteome</keyword>
<feature type="compositionally biased region" description="Basic residues" evidence="1">
    <location>
        <begin position="68"/>
        <end position="88"/>
    </location>
</feature>
<feature type="region of interest" description="Disordered" evidence="1">
    <location>
        <begin position="1"/>
        <end position="89"/>
    </location>
</feature>
<sequence length="154" mass="17441">MGKNVHLEPTVVPWLASKKGKRAQKKDQGRRKRGFQTGWPGARLKPSGAAGRSGFEDAQKDQHELHVRRCSRRVKSKKKEKKRKKKKERIWVRYSELPVDPPFEAGQGASGLCLNRAASQTRRKASRGRDMKPVHCSAPERYQNRSLSSDPVGT</sequence>
<evidence type="ECO:0000313" key="3">
    <source>
        <dbReference type="Proteomes" id="UP001586593"/>
    </source>
</evidence>
<name>A0ABR3VSK8_9PEZI</name>
<gene>
    <name evidence="2" type="ORF">VTK73DRAFT_2142</name>
</gene>
<organism evidence="2 3">
    <name type="scientific">Phialemonium thermophilum</name>
    <dbReference type="NCBI Taxonomy" id="223376"/>
    <lineage>
        <taxon>Eukaryota</taxon>
        <taxon>Fungi</taxon>
        <taxon>Dikarya</taxon>
        <taxon>Ascomycota</taxon>
        <taxon>Pezizomycotina</taxon>
        <taxon>Sordariomycetes</taxon>
        <taxon>Sordariomycetidae</taxon>
        <taxon>Cephalothecales</taxon>
        <taxon>Cephalothecaceae</taxon>
        <taxon>Phialemonium</taxon>
    </lineage>
</organism>
<feature type="compositionally biased region" description="Basic residues" evidence="1">
    <location>
        <begin position="18"/>
        <end position="34"/>
    </location>
</feature>
<accession>A0ABR3VSK8</accession>
<feature type="region of interest" description="Disordered" evidence="1">
    <location>
        <begin position="115"/>
        <end position="154"/>
    </location>
</feature>
<proteinExistence type="predicted"/>
<dbReference type="Proteomes" id="UP001586593">
    <property type="component" value="Unassembled WGS sequence"/>
</dbReference>
<evidence type="ECO:0000313" key="2">
    <source>
        <dbReference type="EMBL" id="KAL1844631.1"/>
    </source>
</evidence>